<evidence type="ECO:0000259" key="2">
    <source>
        <dbReference type="Pfam" id="PF22725"/>
    </source>
</evidence>
<comment type="caution">
    <text evidence="3">The sequence shown here is derived from an EMBL/GenBank/DDBJ whole genome shotgun (WGS) entry which is preliminary data.</text>
</comment>
<dbReference type="Gene3D" id="3.40.50.720">
    <property type="entry name" value="NAD(P)-binding Rossmann-like Domain"/>
    <property type="match status" value="1"/>
</dbReference>
<accession>A0ABN1BTI6</accession>
<dbReference type="Gene3D" id="3.30.360.10">
    <property type="entry name" value="Dihydrodipicolinate Reductase, domain 2"/>
    <property type="match status" value="1"/>
</dbReference>
<evidence type="ECO:0000259" key="1">
    <source>
        <dbReference type="Pfam" id="PF01408"/>
    </source>
</evidence>
<organism evidence="3 4">
    <name type="scientific">Pigmentiphaga daeguensis</name>
    <dbReference type="NCBI Taxonomy" id="414049"/>
    <lineage>
        <taxon>Bacteria</taxon>
        <taxon>Pseudomonadati</taxon>
        <taxon>Pseudomonadota</taxon>
        <taxon>Betaproteobacteria</taxon>
        <taxon>Burkholderiales</taxon>
        <taxon>Alcaligenaceae</taxon>
        <taxon>Pigmentiphaga</taxon>
    </lineage>
</organism>
<dbReference type="SUPFAM" id="SSF51735">
    <property type="entry name" value="NAD(P)-binding Rossmann-fold domains"/>
    <property type="match status" value="1"/>
</dbReference>
<proteinExistence type="predicted"/>
<dbReference type="Proteomes" id="UP001501706">
    <property type="component" value="Unassembled WGS sequence"/>
</dbReference>
<feature type="domain" description="GFO/IDH/MocA-like oxidoreductase" evidence="2">
    <location>
        <begin position="128"/>
        <end position="260"/>
    </location>
</feature>
<dbReference type="InterPro" id="IPR055170">
    <property type="entry name" value="GFO_IDH_MocA-like_dom"/>
</dbReference>
<dbReference type="Pfam" id="PF22725">
    <property type="entry name" value="GFO_IDH_MocA_C3"/>
    <property type="match status" value="1"/>
</dbReference>
<keyword evidence="4" id="KW-1185">Reference proteome</keyword>
<dbReference type="EMBL" id="BAAAEN010000007">
    <property type="protein sequence ID" value="GAA0505181.1"/>
    <property type="molecule type" value="Genomic_DNA"/>
</dbReference>
<gene>
    <name evidence="3" type="ORF">GCM10009097_22790</name>
</gene>
<dbReference type="PANTHER" id="PTHR43708:SF8">
    <property type="entry name" value="OXIDOREDUCTASE"/>
    <property type="match status" value="1"/>
</dbReference>
<evidence type="ECO:0000313" key="4">
    <source>
        <dbReference type="Proteomes" id="UP001501706"/>
    </source>
</evidence>
<feature type="domain" description="Gfo/Idh/MocA-like oxidoreductase N-terminal" evidence="1">
    <location>
        <begin position="1"/>
        <end position="113"/>
    </location>
</feature>
<dbReference type="InterPro" id="IPR036291">
    <property type="entry name" value="NAD(P)-bd_dom_sf"/>
</dbReference>
<dbReference type="InterPro" id="IPR051317">
    <property type="entry name" value="Gfo/Idh/MocA_oxidoreduct"/>
</dbReference>
<dbReference type="Pfam" id="PF01408">
    <property type="entry name" value="GFO_IDH_MocA"/>
    <property type="match status" value="1"/>
</dbReference>
<protein>
    <submittedName>
        <fullName evidence="3">Gfo/Idh/MocA family oxidoreductase</fullName>
    </submittedName>
</protein>
<dbReference type="PANTHER" id="PTHR43708">
    <property type="entry name" value="CONSERVED EXPRESSED OXIDOREDUCTASE (EUROFUNG)"/>
    <property type="match status" value="1"/>
</dbReference>
<dbReference type="InterPro" id="IPR000683">
    <property type="entry name" value="Gfo/Idh/MocA-like_OxRdtase_N"/>
</dbReference>
<name>A0ABN1BTI6_9BURK</name>
<reference evidence="3 4" key="1">
    <citation type="journal article" date="2019" name="Int. J. Syst. Evol. Microbiol.">
        <title>The Global Catalogue of Microorganisms (GCM) 10K type strain sequencing project: providing services to taxonomists for standard genome sequencing and annotation.</title>
        <authorList>
            <consortium name="The Broad Institute Genomics Platform"/>
            <consortium name="The Broad Institute Genome Sequencing Center for Infectious Disease"/>
            <person name="Wu L."/>
            <person name="Ma J."/>
        </authorList>
    </citation>
    <scope>NUCLEOTIDE SEQUENCE [LARGE SCALE GENOMIC DNA]</scope>
    <source>
        <strain evidence="3 4">JCM 14330</strain>
    </source>
</reference>
<dbReference type="SUPFAM" id="SSF55347">
    <property type="entry name" value="Glyceraldehyde-3-phosphate dehydrogenase-like, C-terminal domain"/>
    <property type="match status" value="1"/>
</dbReference>
<sequence length="373" mass="42011">MNIAIVGCGFVADFYMATLRDHPQLRVIAAHDIVAEHAERFHRHWGIPVFVDAAEMLAAHDFQMVLNLTNPDSHYAVSKRFLNAGKHVYSEKPMAMQFEQARELVELARSLNLHFTSAPCNHLGEAPQAMARALAQGCIGTPRLTYAEMDDNFIALAPYRNWRSASGAYWPYRDEFAVGCTLEHAGYNLAWLLLFFGPVRRIVAYQSLRFPGKPIDGEHEAPDFSLAALEFHSGMVARLTCSIVAPHDHGFRIIGDEGVLHAADCWFYRTSAYYRRYLRIRNRFMLSPIRHRLPLTPTGPATKRRGSAAMDFARGPREMSLAIEQGRPSRVPADFALHFNEIALAIHHADTEHPVYHATTTFVPLPPVTDPIL</sequence>
<dbReference type="RefSeq" id="WP_343927567.1">
    <property type="nucleotide sequence ID" value="NZ_BAAAEN010000007.1"/>
</dbReference>
<evidence type="ECO:0000313" key="3">
    <source>
        <dbReference type="EMBL" id="GAA0505181.1"/>
    </source>
</evidence>